<organism evidence="1">
    <name type="scientific">hydrothermal vent metagenome</name>
    <dbReference type="NCBI Taxonomy" id="652676"/>
    <lineage>
        <taxon>unclassified sequences</taxon>
        <taxon>metagenomes</taxon>
        <taxon>ecological metagenomes</taxon>
    </lineage>
</organism>
<gene>
    <name evidence="1" type="ORF">MNBD_GAMMA18-2224</name>
</gene>
<dbReference type="GO" id="GO:0005829">
    <property type="term" value="C:cytosol"/>
    <property type="evidence" value="ECO:0007669"/>
    <property type="project" value="TreeGrafter"/>
</dbReference>
<accession>A0A3B0ZD66</accession>
<proteinExistence type="predicted"/>
<sequence>MKKNLKLCVYCGSGPGVNPQYMESARILGTAMAKAGIGLVYGGGSLGLMGETARAVLEAGGHVTGIIPEFLIKQEMMLEDVQDLVVTTNMHERKMTMFERADGFVALPGGIGTLEELVEVSTWAQLKQHNKPIIVANINDYWGPFIQLLDHMRSEQFIRVGMAVHFEVAKTAEEIVPHFKTSLRRARSQVPGKPIDKFA</sequence>
<evidence type="ECO:0000313" key="1">
    <source>
        <dbReference type="EMBL" id="VAW84199.1"/>
    </source>
</evidence>
<dbReference type="GO" id="GO:0009691">
    <property type="term" value="P:cytokinin biosynthetic process"/>
    <property type="evidence" value="ECO:0007669"/>
    <property type="project" value="InterPro"/>
</dbReference>
<protein>
    <recommendedName>
        <fullName evidence="2">Cytokinin riboside 5'-monophosphate phosphoribohydrolase</fullName>
    </recommendedName>
</protein>
<dbReference type="InterPro" id="IPR005269">
    <property type="entry name" value="LOG"/>
</dbReference>
<dbReference type="PANTHER" id="PTHR31223">
    <property type="entry name" value="LOG FAMILY PROTEIN YJL055W"/>
    <property type="match status" value="1"/>
</dbReference>
<dbReference type="Gene3D" id="3.40.50.450">
    <property type="match status" value="1"/>
</dbReference>
<dbReference type="InterPro" id="IPR031100">
    <property type="entry name" value="LOG_fam"/>
</dbReference>
<dbReference type="PANTHER" id="PTHR31223:SF70">
    <property type="entry name" value="LOG FAMILY PROTEIN YJL055W"/>
    <property type="match status" value="1"/>
</dbReference>
<reference evidence="1" key="1">
    <citation type="submission" date="2018-06" db="EMBL/GenBank/DDBJ databases">
        <authorList>
            <person name="Zhirakovskaya E."/>
        </authorList>
    </citation>
    <scope>NUCLEOTIDE SEQUENCE</scope>
</reference>
<evidence type="ECO:0008006" key="2">
    <source>
        <dbReference type="Google" id="ProtNLM"/>
    </source>
</evidence>
<dbReference type="NCBIfam" id="TIGR00730">
    <property type="entry name" value="Rossman fold protein, TIGR00730 family"/>
    <property type="match status" value="1"/>
</dbReference>
<dbReference type="AlphaFoldDB" id="A0A3B0ZD66"/>
<dbReference type="SUPFAM" id="SSF102405">
    <property type="entry name" value="MCP/YpsA-like"/>
    <property type="match status" value="1"/>
</dbReference>
<dbReference type="EMBL" id="UOFP01000034">
    <property type="protein sequence ID" value="VAW84199.1"/>
    <property type="molecule type" value="Genomic_DNA"/>
</dbReference>
<name>A0A3B0ZD66_9ZZZZ</name>
<dbReference type="Pfam" id="PF03641">
    <property type="entry name" value="Lysine_decarbox"/>
    <property type="match status" value="1"/>
</dbReference>
<dbReference type="GO" id="GO:0016799">
    <property type="term" value="F:hydrolase activity, hydrolyzing N-glycosyl compounds"/>
    <property type="evidence" value="ECO:0007669"/>
    <property type="project" value="TreeGrafter"/>
</dbReference>